<evidence type="ECO:0000256" key="5">
    <source>
        <dbReference type="ARBA" id="ARBA00023136"/>
    </source>
</evidence>
<dbReference type="PANTHER" id="PTHR35789:SF1">
    <property type="entry name" value="SPORE GERMINATION PROTEIN B3"/>
    <property type="match status" value="1"/>
</dbReference>
<keyword evidence="5" id="KW-0472">Membrane</keyword>
<comment type="subcellular location">
    <subcellularLocation>
        <location evidence="1">Membrane</location>
        <topology evidence="1">Lipid-anchor</topology>
    </subcellularLocation>
</comment>
<keyword evidence="3" id="KW-0309">Germination</keyword>
<proteinExistence type="inferred from homology"/>
<dbReference type="PANTHER" id="PTHR35789">
    <property type="entry name" value="SPORE GERMINATION PROTEIN B3"/>
    <property type="match status" value="1"/>
</dbReference>
<protein>
    <submittedName>
        <fullName evidence="11">Ger(X)C family spore germination protein</fullName>
    </submittedName>
</protein>
<keyword evidence="4 8" id="KW-0732">Signal</keyword>
<comment type="similarity">
    <text evidence="2">Belongs to the GerABKC lipoprotein family.</text>
</comment>
<feature type="chain" id="PRO_5039116207" evidence="8">
    <location>
        <begin position="26"/>
        <end position="390"/>
    </location>
</feature>
<organism evidence="11 12">
    <name type="scientific">Paenibacillus sedimenti</name>
    <dbReference type="NCBI Taxonomy" id="2770274"/>
    <lineage>
        <taxon>Bacteria</taxon>
        <taxon>Bacillati</taxon>
        <taxon>Bacillota</taxon>
        <taxon>Bacilli</taxon>
        <taxon>Bacillales</taxon>
        <taxon>Paenibacillaceae</taxon>
        <taxon>Paenibacillus</taxon>
    </lineage>
</organism>
<evidence type="ECO:0000259" key="10">
    <source>
        <dbReference type="Pfam" id="PF25198"/>
    </source>
</evidence>
<evidence type="ECO:0000256" key="6">
    <source>
        <dbReference type="ARBA" id="ARBA00023139"/>
    </source>
</evidence>
<feature type="signal peptide" evidence="8">
    <location>
        <begin position="1"/>
        <end position="25"/>
    </location>
</feature>
<keyword evidence="12" id="KW-1185">Reference proteome</keyword>
<dbReference type="Pfam" id="PF05504">
    <property type="entry name" value="Spore_GerAC"/>
    <property type="match status" value="1"/>
</dbReference>
<evidence type="ECO:0000256" key="4">
    <source>
        <dbReference type="ARBA" id="ARBA00022729"/>
    </source>
</evidence>
<evidence type="ECO:0000256" key="1">
    <source>
        <dbReference type="ARBA" id="ARBA00004635"/>
    </source>
</evidence>
<dbReference type="InterPro" id="IPR008844">
    <property type="entry name" value="Spore_GerAC-like"/>
</dbReference>
<dbReference type="Proteomes" id="UP000650466">
    <property type="component" value="Unassembled WGS sequence"/>
</dbReference>
<dbReference type="InterPro" id="IPR057336">
    <property type="entry name" value="GerAC_N"/>
</dbReference>
<sequence length="390" mass="43970">MKRRIWMICLSLSALFALTGCWDHAELPDRGFVMGVALDRAEDGKISLTTQIFKPAQGVGAAGGKAGGTAYVNVTTVDDTVPTAIRDIPINLGRKAQWSHTRLIIIGEKLAREREIFNLLEVFYRDHEPRLTISIMIAEGRADQYLKMRPHIENTIAQQLFQSEKATAVSSGKTIDLNLLNLGLQLKSQVGNAMVPYLYLTKDSSSKVTNTAGIAMFKEGKFAGKMEPEKVEILQMLLNKYEGGMIDIPCQNPSQQNPKVEAAEVLTMKSKWRPTAMEENSLKVHVKLNMEVAVVELSCSKLETVEEEKKFAKTIEEQMKHRITETTDWLKKNKFDAIGLGNKVYQKNPSLWKKWKKNWDDRFAESEFDIDVEVKVMNSGTTISKPIFKK</sequence>
<accession>A0A926KND0</accession>
<evidence type="ECO:0000256" key="2">
    <source>
        <dbReference type="ARBA" id="ARBA00007886"/>
    </source>
</evidence>
<name>A0A926KND0_9BACL</name>
<evidence type="ECO:0000256" key="7">
    <source>
        <dbReference type="ARBA" id="ARBA00023288"/>
    </source>
</evidence>
<dbReference type="RefSeq" id="WP_188174843.1">
    <property type="nucleotide sequence ID" value="NZ_JACVVD010000004.1"/>
</dbReference>
<reference evidence="11" key="1">
    <citation type="submission" date="2020-09" db="EMBL/GenBank/DDBJ databases">
        <title>Draft Genome Sequence of Paenibacillus sp. WST5.</title>
        <authorList>
            <person name="Bao Z."/>
        </authorList>
    </citation>
    <scope>NUCLEOTIDE SEQUENCE</scope>
    <source>
        <strain evidence="11">WST5</strain>
    </source>
</reference>
<dbReference type="AlphaFoldDB" id="A0A926KND0"/>
<dbReference type="Gene3D" id="3.30.300.210">
    <property type="entry name" value="Nutrient germinant receptor protein C, domain 3"/>
    <property type="match status" value="1"/>
</dbReference>
<dbReference type="GO" id="GO:0016020">
    <property type="term" value="C:membrane"/>
    <property type="evidence" value="ECO:0007669"/>
    <property type="project" value="UniProtKB-SubCell"/>
</dbReference>
<evidence type="ECO:0000256" key="3">
    <source>
        <dbReference type="ARBA" id="ARBA00022544"/>
    </source>
</evidence>
<evidence type="ECO:0000313" key="12">
    <source>
        <dbReference type="Proteomes" id="UP000650466"/>
    </source>
</evidence>
<keyword evidence="7" id="KW-0449">Lipoprotein</keyword>
<gene>
    <name evidence="11" type="ORF">ICC18_12980</name>
</gene>
<evidence type="ECO:0000313" key="11">
    <source>
        <dbReference type="EMBL" id="MBD0381032.1"/>
    </source>
</evidence>
<feature type="domain" description="Spore germination protein N-terminal" evidence="10">
    <location>
        <begin position="23"/>
        <end position="198"/>
    </location>
</feature>
<dbReference type="InterPro" id="IPR038501">
    <property type="entry name" value="Spore_GerAC_C_sf"/>
</dbReference>
<evidence type="ECO:0000256" key="8">
    <source>
        <dbReference type="SAM" id="SignalP"/>
    </source>
</evidence>
<dbReference type="InterPro" id="IPR046953">
    <property type="entry name" value="Spore_GerAC-like_C"/>
</dbReference>
<feature type="domain" description="Spore germination GerAC-like C-terminal" evidence="9">
    <location>
        <begin position="213"/>
        <end position="380"/>
    </location>
</feature>
<dbReference type="EMBL" id="JACVVD010000004">
    <property type="protein sequence ID" value="MBD0381032.1"/>
    <property type="molecule type" value="Genomic_DNA"/>
</dbReference>
<keyword evidence="6" id="KW-0564">Palmitate</keyword>
<dbReference type="Gene3D" id="6.20.190.10">
    <property type="entry name" value="Nutrient germinant receptor protein C, domain 1"/>
    <property type="match status" value="1"/>
</dbReference>
<evidence type="ECO:0000259" key="9">
    <source>
        <dbReference type="Pfam" id="PF05504"/>
    </source>
</evidence>
<dbReference type="NCBIfam" id="TIGR02887">
    <property type="entry name" value="spore_ger_x_C"/>
    <property type="match status" value="1"/>
</dbReference>
<dbReference type="Pfam" id="PF25198">
    <property type="entry name" value="Spore_GerAC_N"/>
    <property type="match status" value="1"/>
</dbReference>
<comment type="caution">
    <text evidence="11">The sequence shown here is derived from an EMBL/GenBank/DDBJ whole genome shotgun (WGS) entry which is preliminary data.</text>
</comment>
<dbReference type="PROSITE" id="PS51257">
    <property type="entry name" value="PROKAR_LIPOPROTEIN"/>
    <property type="match status" value="1"/>
</dbReference>
<dbReference type="GO" id="GO:0009847">
    <property type="term" value="P:spore germination"/>
    <property type="evidence" value="ECO:0007669"/>
    <property type="project" value="InterPro"/>
</dbReference>